<dbReference type="PROSITE" id="PS51272">
    <property type="entry name" value="SLH"/>
    <property type="match status" value="3"/>
</dbReference>
<evidence type="ECO:0000313" key="3">
    <source>
        <dbReference type="EMBL" id="TFE29013.1"/>
    </source>
</evidence>
<feature type="signal peptide" evidence="1">
    <location>
        <begin position="1"/>
        <end position="29"/>
    </location>
</feature>
<dbReference type="InterPro" id="IPR001119">
    <property type="entry name" value="SLH_dom"/>
</dbReference>
<dbReference type="PANTHER" id="PTHR43308:SF5">
    <property type="entry name" value="S-LAYER PROTEIN _ PEPTIDOGLYCAN ENDO-BETA-N-ACETYLGLUCOSAMINIDASE"/>
    <property type="match status" value="1"/>
</dbReference>
<dbReference type="Proteomes" id="UP000297900">
    <property type="component" value="Unassembled WGS sequence"/>
</dbReference>
<keyword evidence="4" id="KW-1185">Reference proteome</keyword>
<organism evidence="3 4">
    <name type="scientific">Cohnella luojiensis</name>
    <dbReference type="NCBI Taxonomy" id="652876"/>
    <lineage>
        <taxon>Bacteria</taxon>
        <taxon>Bacillati</taxon>
        <taxon>Bacillota</taxon>
        <taxon>Bacilli</taxon>
        <taxon>Bacillales</taxon>
        <taxon>Paenibacillaceae</taxon>
        <taxon>Cohnella</taxon>
    </lineage>
</organism>
<feature type="domain" description="SLH" evidence="2">
    <location>
        <begin position="381"/>
        <end position="444"/>
    </location>
</feature>
<feature type="chain" id="PRO_5021497869" evidence="1">
    <location>
        <begin position="30"/>
        <end position="509"/>
    </location>
</feature>
<dbReference type="PANTHER" id="PTHR43308">
    <property type="entry name" value="OUTER MEMBRANE PROTEIN ALPHA-RELATED"/>
    <property type="match status" value="1"/>
</dbReference>
<comment type="caution">
    <text evidence="3">The sequence shown here is derived from an EMBL/GenBank/DDBJ whole genome shotgun (WGS) entry which is preliminary data.</text>
</comment>
<dbReference type="AlphaFoldDB" id="A0A4Y8M1M1"/>
<protein>
    <submittedName>
        <fullName evidence="3">S-layer homology domain-containing protein</fullName>
    </submittedName>
</protein>
<evidence type="ECO:0000256" key="1">
    <source>
        <dbReference type="SAM" id="SignalP"/>
    </source>
</evidence>
<sequence>MINRMIRKVSLLVSLTMALSLLVSIAAYAATEFKGVTKSSDGVTGWVYSDHNLGNAVTIQAYGNNGFVDNVTSNAYSVVDSVYHGVYTDVYGTVYNDTYTTSSYRYFFHHIVNANTNDDLLYRFGGSESGPYNFTSSYGGGGGVPVEEKPPLKGNVAVELKDGQALINVSDLIKAEAGSTITFSSTLGNYELPVSLLSFDKLAEELGTPAADLKLIVQIKDVSNGDKSSLENSAKALGKKLLGVPVEFVIKVEGNDGKSVTISNFGQYVKRVLKLSGTINPSKTVGVLFDPITNKVKFIPTVFKDGEAIMLSRSNSIYAVLESEVTFSDLNGHWAKADVELLANKLIVEGSNGKFDPSGNITRAEAASLITRALALKSSVSATGLTDVAADAWYAESVNAAFEAGIIKGYKDGQFKPEAIATRSEFASMLSRALQIAGKKLSLTDAEVNEALGAFVDKSELGWAKADMAVAVKAGIISGSKGELSGEETANRAQAAVMLSHFLSYVEFI</sequence>
<dbReference type="EMBL" id="SOMN01000005">
    <property type="protein sequence ID" value="TFE29013.1"/>
    <property type="molecule type" value="Genomic_DNA"/>
</dbReference>
<dbReference type="RefSeq" id="WP_135151314.1">
    <property type="nucleotide sequence ID" value="NZ_SOMN01000005.1"/>
</dbReference>
<dbReference type="OrthoDB" id="1723494at2"/>
<proteinExistence type="predicted"/>
<evidence type="ECO:0000259" key="2">
    <source>
        <dbReference type="PROSITE" id="PS51272"/>
    </source>
</evidence>
<reference evidence="3 4" key="1">
    <citation type="submission" date="2019-03" db="EMBL/GenBank/DDBJ databases">
        <title>Cohnella endophytica sp. nov., a novel endophytic bacterium isolated from bark of Sonneratia apetala.</title>
        <authorList>
            <person name="Tuo L."/>
        </authorList>
    </citation>
    <scope>NUCLEOTIDE SEQUENCE [LARGE SCALE GENOMIC DNA]</scope>
    <source>
        <strain evidence="3 4">CCTCC AB 208254</strain>
    </source>
</reference>
<dbReference type="Pfam" id="PF00395">
    <property type="entry name" value="SLH"/>
    <property type="match status" value="3"/>
</dbReference>
<name>A0A4Y8M1M1_9BACL</name>
<feature type="domain" description="SLH" evidence="2">
    <location>
        <begin position="451"/>
        <end position="509"/>
    </location>
</feature>
<dbReference type="InterPro" id="IPR051465">
    <property type="entry name" value="Cell_Envelope_Struct_Comp"/>
</dbReference>
<keyword evidence="1" id="KW-0732">Signal</keyword>
<gene>
    <name evidence="3" type="ORF">E2980_06385</name>
</gene>
<evidence type="ECO:0000313" key="4">
    <source>
        <dbReference type="Proteomes" id="UP000297900"/>
    </source>
</evidence>
<accession>A0A4Y8M1M1</accession>
<feature type="domain" description="SLH" evidence="2">
    <location>
        <begin position="322"/>
        <end position="380"/>
    </location>
</feature>